<sequence length="492" mass="54412">MGTIEKIAFRNLKEHKAKSLIVGILIAVGIMVLILSNSILDSAEEGSKKVFIENYTGHLLVAKKLEEGTVTAFGYESNSMSGPGGQNDNPTIPRYSEVYEYLSSLDDVTAVNSETAGLGTMIKFSESMDEGAFSMFWGIDPDSYIKMFPNNIEILEGEFLKSNEQGVMLNEKVINDIKKELDRDVKVGDMITLQSFAGGMKIHEVPLKGIYRYKNGSATVMQMNLIDIESYRILAKMIVGTTDVIDVDDEDLELLSDDFDFDTMFSDEVAVSTNDDSFDFDEVLGDLSQREALTKPSTGTWTFILLMLDDISKVDRVKTQIDNWADENDIPLEVKTWQTSAGRTGDTIKYAKIIINVFIIIVSIVTIIIIMNTLVVSIIERTSEIGTMRAIGANKSFVRRMFIAETLTISMVFGAIGIVIGLIILFILNKVGISFNGNLLLEAVFAGDRLYPVTSLKTILNGFVISFFIGIISSLYPVSVALRIDPIKAIQS</sequence>
<evidence type="ECO:0000256" key="5">
    <source>
        <dbReference type="ARBA" id="ARBA00023136"/>
    </source>
</evidence>
<feature type="transmembrane region" description="Helical" evidence="7">
    <location>
        <begin position="401"/>
        <end position="428"/>
    </location>
</feature>
<dbReference type="InterPro" id="IPR050250">
    <property type="entry name" value="Macrolide_Exporter_MacB"/>
</dbReference>
<keyword evidence="2" id="KW-1003">Cell membrane</keyword>
<evidence type="ECO:0000256" key="4">
    <source>
        <dbReference type="ARBA" id="ARBA00022989"/>
    </source>
</evidence>
<dbReference type="GO" id="GO:0022857">
    <property type="term" value="F:transmembrane transporter activity"/>
    <property type="evidence" value="ECO:0007669"/>
    <property type="project" value="TreeGrafter"/>
</dbReference>
<proteinExistence type="inferred from homology"/>
<dbReference type="InterPro" id="IPR003838">
    <property type="entry name" value="ABC3_permease_C"/>
</dbReference>
<comment type="similarity">
    <text evidence="6">Belongs to the ABC-4 integral membrane protein family.</text>
</comment>
<feature type="domain" description="ABC3 transporter permease C-terminal" evidence="8">
    <location>
        <begin position="356"/>
        <end position="486"/>
    </location>
</feature>
<feature type="transmembrane region" description="Helical" evidence="7">
    <location>
        <begin position="20"/>
        <end position="40"/>
    </location>
</feature>
<dbReference type="GO" id="GO:0005886">
    <property type="term" value="C:plasma membrane"/>
    <property type="evidence" value="ECO:0007669"/>
    <property type="project" value="UniProtKB-SubCell"/>
</dbReference>
<feature type="transmembrane region" description="Helical" evidence="7">
    <location>
        <begin position="459"/>
        <end position="482"/>
    </location>
</feature>
<dbReference type="RefSeq" id="WP_149568651.1">
    <property type="nucleotide sequence ID" value="NZ_CP035807.1"/>
</dbReference>
<dbReference type="EMBL" id="CP035807">
    <property type="protein sequence ID" value="QEN05413.1"/>
    <property type="molecule type" value="Genomic_DNA"/>
</dbReference>
<dbReference type="PANTHER" id="PTHR30572:SF4">
    <property type="entry name" value="ABC TRANSPORTER PERMEASE YTRF"/>
    <property type="match status" value="1"/>
</dbReference>
<evidence type="ECO:0000256" key="7">
    <source>
        <dbReference type="SAM" id="Phobius"/>
    </source>
</evidence>
<dbReference type="OrthoDB" id="366662at2"/>
<dbReference type="KEGG" id="sper:EW093_12050"/>
<name>A0A5C1QBA7_9SPIO</name>
<keyword evidence="4 7" id="KW-1133">Transmembrane helix</keyword>
<organism evidence="9 10">
    <name type="scientific">Thiospirochaeta perfilievii</name>
    <dbReference type="NCBI Taxonomy" id="252967"/>
    <lineage>
        <taxon>Bacteria</taxon>
        <taxon>Pseudomonadati</taxon>
        <taxon>Spirochaetota</taxon>
        <taxon>Spirochaetia</taxon>
        <taxon>Spirochaetales</taxon>
        <taxon>Spirochaetaceae</taxon>
        <taxon>Thiospirochaeta</taxon>
    </lineage>
</organism>
<accession>A0A5C1QBA7</accession>
<dbReference type="Proteomes" id="UP000323824">
    <property type="component" value="Chromosome"/>
</dbReference>
<evidence type="ECO:0000256" key="6">
    <source>
        <dbReference type="ARBA" id="ARBA00038076"/>
    </source>
</evidence>
<protein>
    <submittedName>
        <fullName evidence="9">FtsX-like permease family protein</fullName>
    </submittedName>
</protein>
<keyword evidence="3 7" id="KW-0812">Transmembrane</keyword>
<dbReference type="Pfam" id="PF02687">
    <property type="entry name" value="FtsX"/>
    <property type="match status" value="1"/>
</dbReference>
<evidence type="ECO:0000256" key="2">
    <source>
        <dbReference type="ARBA" id="ARBA00022475"/>
    </source>
</evidence>
<evidence type="ECO:0000256" key="1">
    <source>
        <dbReference type="ARBA" id="ARBA00004651"/>
    </source>
</evidence>
<reference evidence="9 10" key="1">
    <citation type="submission" date="2019-02" db="EMBL/GenBank/DDBJ databases">
        <authorList>
            <person name="Fomenkov A."/>
            <person name="Dubinina G."/>
            <person name="Grabovich M."/>
            <person name="Vincze T."/>
            <person name="Roberts R.J."/>
        </authorList>
    </citation>
    <scope>NUCLEOTIDE SEQUENCE [LARGE SCALE GENOMIC DNA]</scope>
    <source>
        <strain evidence="9 10">P</strain>
    </source>
</reference>
<evidence type="ECO:0000256" key="3">
    <source>
        <dbReference type="ARBA" id="ARBA00022692"/>
    </source>
</evidence>
<gene>
    <name evidence="9" type="ORF">EW093_12050</name>
</gene>
<evidence type="ECO:0000313" key="10">
    <source>
        <dbReference type="Proteomes" id="UP000323824"/>
    </source>
</evidence>
<evidence type="ECO:0000259" key="8">
    <source>
        <dbReference type="Pfam" id="PF02687"/>
    </source>
</evidence>
<dbReference type="AlphaFoldDB" id="A0A5C1QBA7"/>
<feature type="transmembrane region" description="Helical" evidence="7">
    <location>
        <begin position="353"/>
        <end position="380"/>
    </location>
</feature>
<evidence type="ECO:0000313" key="9">
    <source>
        <dbReference type="EMBL" id="QEN05413.1"/>
    </source>
</evidence>
<reference evidence="9 10" key="2">
    <citation type="submission" date="2019-09" db="EMBL/GenBank/DDBJ databases">
        <title>Complete Genome Sequence and Methylome Analysis of free living Spirochaetas.</title>
        <authorList>
            <person name="Leshcheva N."/>
            <person name="Mikheeva N."/>
        </authorList>
    </citation>
    <scope>NUCLEOTIDE SEQUENCE [LARGE SCALE GENOMIC DNA]</scope>
    <source>
        <strain evidence="9 10">P</strain>
    </source>
</reference>
<keyword evidence="5 7" id="KW-0472">Membrane</keyword>
<dbReference type="PANTHER" id="PTHR30572">
    <property type="entry name" value="MEMBRANE COMPONENT OF TRANSPORTER-RELATED"/>
    <property type="match status" value="1"/>
</dbReference>
<comment type="subcellular location">
    <subcellularLocation>
        <location evidence="1">Cell membrane</location>
        <topology evidence="1">Multi-pass membrane protein</topology>
    </subcellularLocation>
</comment>
<keyword evidence="10" id="KW-1185">Reference proteome</keyword>